<keyword evidence="1" id="KW-0472">Membrane</keyword>
<reference evidence="2 3" key="1">
    <citation type="submission" date="2017-08" db="EMBL/GenBank/DDBJ databases">
        <title>Infants hospitalized years apart are colonized by the same room-sourced microbial strains.</title>
        <authorList>
            <person name="Brooks B."/>
            <person name="Olm M.R."/>
            <person name="Firek B.A."/>
            <person name="Baker R."/>
            <person name="Thomas B.C."/>
            <person name="Morowitz M.J."/>
            <person name="Banfield J.F."/>
        </authorList>
    </citation>
    <scope>NUCLEOTIDE SEQUENCE [LARGE SCALE GENOMIC DNA]</scope>
    <source>
        <strain evidence="2">S2_006_000_R2_64</strain>
    </source>
</reference>
<evidence type="ECO:0000313" key="3">
    <source>
        <dbReference type="Proteomes" id="UP000249739"/>
    </source>
</evidence>
<evidence type="ECO:0000256" key="1">
    <source>
        <dbReference type="SAM" id="Phobius"/>
    </source>
</evidence>
<feature type="transmembrane region" description="Helical" evidence="1">
    <location>
        <begin position="186"/>
        <end position="219"/>
    </location>
</feature>
<feature type="transmembrane region" description="Helical" evidence="1">
    <location>
        <begin position="394"/>
        <end position="411"/>
    </location>
</feature>
<feature type="transmembrane region" description="Helical" evidence="1">
    <location>
        <begin position="553"/>
        <end position="572"/>
    </location>
</feature>
<feature type="transmembrane region" description="Helical" evidence="1">
    <location>
        <begin position="12"/>
        <end position="32"/>
    </location>
</feature>
<feature type="transmembrane region" description="Helical" evidence="1">
    <location>
        <begin position="231"/>
        <end position="254"/>
    </location>
</feature>
<feature type="transmembrane region" description="Helical" evidence="1">
    <location>
        <begin position="328"/>
        <end position="350"/>
    </location>
</feature>
<protein>
    <recommendedName>
        <fullName evidence="4">Membrane protein 6-pyruvoyl-tetrahydropterin synthase-related domain-containing protein</fullName>
    </recommendedName>
</protein>
<keyword evidence="1" id="KW-0812">Transmembrane</keyword>
<feature type="transmembrane region" description="Helical" evidence="1">
    <location>
        <begin position="362"/>
        <end position="382"/>
    </location>
</feature>
<feature type="transmembrane region" description="Helical" evidence="1">
    <location>
        <begin position="157"/>
        <end position="174"/>
    </location>
</feature>
<evidence type="ECO:0000313" key="2">
    <source>
        <dbReference type="EMBL" id="PZP55840.1"/>
    </source>
</evidence>
<accession>A0A2W5FPR5</accession>
<comment type="caution">
    <text evidence="2">The sequence shown here is derived from an EMBL/GenBank/DDBJ whole genome shotgun (WGS) entry which is preliminary data.</text>
</comment>
<proteinExistence type="predicted"/>
<organism evidence="2 3">
    <name type="scientific">Micavibrio aeruginosavorus</name>
    <dbReference type="NCBI Taxonomy" id="349221"/>
    <lineage>
        <taxon>Bacteria</taxon>
        <taxon>Pseudomonadati</taxon>
        <taxon>Bdellovibrionota</taxon>
        <taxon>Bdellovibrionia</taxon>
        <taxon>Bdellovibrionales</taxon>
        <taxon>Pseudobdellovibrionaceae</taxon>
        <taxon>Micavibrio</taxon>
    </lineage>
</organism>
<name>A0A2W5FPR5_9BACT</name>
<feature type="transmembrane region" description="Helical" evidence="1">
    <location>
        <begin position="74"/>
        <end position="93"/>
    </location>
</feature>
<feature type="transmembrane region" description="Helical" evidence="1">
    <location>
        <begin position="295"/>
        <end position="316"/>
    </location>
</feature>
<dbReference type="Proteomes" id="UP000249739">
    <property type="component" value="Unassembled WGS sequence"/>
</dbReference>
<dbReference type="EMBL" id="QFOT01000048">
    <property type="protein sequence ID" value="PZP55840.1"/>
    <property type="molecule type" value="Genomic_DNA"/>
</dbReference>
<dbReference type="AlphaFoldDB" id="A0A2W5FPR5"/>
<feature type="transmembrane region" description="Helical" evidence="1">
    <location>
        <begin position="127"/>
        <end position="145"/>
    </location>
</feature>
<gene>
    <name evidence="2" type="ORF">DI586_05610</name>
</gene>
<keyword evidence="1" id="KW-1133">Transmembrane helix</keyword>
<feature type="transmembrane region" description="Helical" evidence="1">
    <location>
        <begin position="100"/>
        <end position="121"/>
    </location>
</feature>
<evidence type="ECO:0008006" key="4">
    <source>
        <dbReference type="Google" id="ProtNLM"/>
    </source>
</evidence>
<sequence length="582" mass="65496">MNFFSRFTVRHLCYFSLALILILFMPSIWQGLKNSHDIRFHTTWFMSFKDAFYSGVIYPRWLGDQFAGLGAPTFYFYPPLTTYFFIATDLLTLRLLPEDHVIAIAGFLMSIISALTFHTWIKHFTEKRIAVLGSLFYAVAPYHLMIDYYNRSAMAEYAAYMWIPLIFTGIYNIIRRSPTNPLSTKWVAILALSLSALFLTHLLTTLIIAPVCALYALLLLKDHFAKEGEQTIPKILLMAFAGITGIGITALYLVPALTMMDHINTPALRRYNPENNYIFKAITSPSGKDHFLLKIFVAATIHLALCIYLGVEAFIARRNGTPKMKHHGLLLIGSAIATYALMNGIGGKILFTEPSPYREIQFPWRLMVLLEFVTISGCLMIAQNFISPRQMKRATGVIIAALIILIGMQGFDIYNRAWKKRESDSILISPLLSARISSEEYLPAGTDFPRPHLDMQPILNYGAKAEQAVITKGNGAIKAINRDGTTFTMEIEAKTPVEVMLHQFYFPGWTATTESGDIIQITPYGKDKLLAFSLSSGEHKITVKRMAVAQEKTGGLISAISLLVFILGLVWIKRLKKAKRSK</sequence>